<comment type="subcellular location">
    <subcellularLocation>
        <location evidence="6">Cytoplasm</location>
    </subcellularLocation>
</comment>
<protein>
    <recommendedName>
        <fullName evidence="6">tRNA (cytidine(34)-2'-O)-methyltransferase</fullName>
        <ecNumber evidence="6">2.1.1.207</ecNumber>
    </recommendedName>
    <alternativeName>
        <fullName evidence="6">tRNA (cytidine/uridine-2'-O-)-methyltransferase TrmL</fullName>
    </alternativeName>
</protein>
<dbReference type="GO" id="GO:0002132">
    <property type="term" value="P:wobble position uridine ribose methylation"/>
    <property type="evidence" value="ECO:0007669"/>
    <property type="project" value="TreeGrafter"/>
</dbReference>
<feature type="domain" description="tRNA/rRNA methyltransferase SpoU type" evidence="8">
    <location>
        <begin position="2"/>
        <end position="144"/>
    </location>
</feature>
<dbReference type="FunFam" id="3.40.1280.10:FF:000002">
    <property type="entry name" value="Peptidylprolyl isomerase"/>
    <property type="match status" value="1"/>
</dbReference>
<dbReference type="GO" id="GO:0005737">
    <property type="term" value="C:cytoplasm"/>
    <property type="evidence" value="ECO:0007669"/>
    <property type="project" value="UniProtKB-SubCell"/>
</dbReference>
<accession>A0A225MGY2</accession>
<evidence type="ECO:0000256" key="2">
    <source>
        <dbReference type="ARBA" id="ARBA00022603"/>
    </source>
</evidence>
<evidence type="ECO:0000313" key="10">
    <source>
        <dbReference type="Proteomes" id="UP000214603"/>
    </source>
</evidence>
<dbReference type="EMBL" id="NJIH01000008">
    <property type="protein sequence ID" value="OWT58169.1"/>
    <property type="molecule type" value="Genomic_DNA"/>
</dbReference>
<comment type="subunit">
    <text evidence="6">Homodimer.</text>
</comment>
<keyword evidence="2 6" id="KW-0489">Methyltransferase</keyword>
<keyword evidence="5 6" id="KW-0819">tRNA processing</keyword>
<dbReference type="AlphaFoldDB" id="A0A225MGY2"/>
<dbReference type="InterPro" id="IPR029028">
    <property type="entry name" value="Alpha/beta_knot_MTases"/>
</dbReference>
<dbReference type="GO" id="GO:0042802">
    <property type="term" value="F:identical protein binding"/>
    <property type="evidence" value="ECO:0007669"/>
    <property type="project" value="UniProtKB-ARBA"/>
</dbReference>
<dbReference type="PIRSF" id="PIRSF029256">
    <property type="entry name" value="SpoU_TrmH_prd"/>
    <property type="match status" value="1"/>
</dbReference>
<evidence type="ECO:0000256" key="1">
    <source>
        <dbReference type="ARBA" id="ARBA00022490"/>
    </source>
</evidence>
<evidence type="ECO:0000256" key="5">
    <source>
        <dbReference type="ARBA" id="ARBA00022694"/>
    </source>
</evidence>
<dbReference type="RefSeq" id="WP_088604081.1">
    <property type="nucleotide sequence ID" value="NZ_NJIH01000008.1"/>
</dbReference>
<dbReference type="HAMAP" id="MF_01885">
    <property type="entry name" value="tRNA_methyltr_TrmL"/>
    <property type="match status" value="1"/>
</dbReference>
<organism evidence="9 10">
    <name type="scientific">Candidimonas nitroreducens</name>
    <dbReference type="NCBI Taxonomy" id="683354"/>
    <lineage>
        <taxon>Bacteria</taxon>
        <taxon>Pseudomonadati</taxon>
        <taxon>Pseudomonadota</taxon>
        <taxon>Betaproteobacteria</taxon>
        <taxon>Burkholderiales</taxon>
        <taxon>Alcaligenaceae</taxon>
        <taxon>Candidimonas</taxon>
    </lineage>
</organism>
<comment type="function">
    <text evidence="6">Methylates the ribose at the nucleotide 34 wobble position in the two leucyl isoacceptors tRNA(Leu)(CmAA) and tRNA(Leu)(cmnm5UmAA). Catalyzes the methyl transfer from S-adenosyl-L-methionine to the 2'-OH of the wobble nucleotide.</text>
</comment>
<name>A0A225MGY2_9BURK</name>
<dbReference type="PANTHER" id="PTHR42971:SF1">
    <property type="entry name" value="TRNA (CYTIDINE(34)-2'-O)-METHYLTRANSFERASE"/>
    <property type="match status" value="1"/>
</dbReference>
<proteinExistence type="inferred from homology"/>
<dbReference type="GO" id="GO:0141098">
    <property type="term" value="F:tRNA (cytidine(34)-2'-O)-methyltransferase activity"/>
    <property type="evidence" value="ECO:0007669"/>
    <property type="project" value="RHEA"/>
</dbReference>
<keyword evidence="4 6" id="KW-0949">S-adenosyl-L-methionine</keyword>
<feature type="binding site" evidence="6 7">
    <location>
        <position position="80"/>
    </location>
    <ligand>
        <name>S-adenosyl-L-methionine</name>
        <dbReference type="ChEBI" id="CHEBI:59789"/>
    </ligand>
</feature>
<dbReference type="GO" id="GO:0003723">
    <property type="term" value="F:RNA binding"/>
    <property type="evidence" value="ECO:0007669"/>
    <property type="project" value="InterPro"/>
</dbReference>
<comment type="catalytic activity">
    <reaction evidence="6">
        <text>cytidine(34) in tRNA + S-adenosyl-L-methionine = 2'-O-methylcytidine(34) in tRNA + S-adenosyl-L-homocysteine + H(+)</text>
        <dbReference type="Rhea" id="RHEA:43084"/>
        <dbReference type="Rhea" id="RHEA-COMP:10331"/>
        <dbReference type="Rhea" id="RHEA-COMP:10332"/>
        <dbReference type="ChEBI" id="CHEBI:15378"/>
        <dbReference type="ChEBI" id="CHEBI:57856"/>
        <dbReference type="ChEBI" id="CHEBI:59789"/>
        <dbReference type="ChEBI" id="CHEBI:74495"/>
        <dbReference type="ChEBI" id="CHEBI:82748"/>
        <dbReference type="EC" id="2.1.1.207"/>
    </reaction>
</comment>
<dbReference type="GO" id="GO:0141102">
    <property type="term" value="F:tRNA (5-carboxymethylaminomethyluridine(34)-2'-O)-methyltransferase activity"/>
    <property type="evidence" value="ECO:0007669"/>
    <property type="project" value="RHEA"/>
</dbReference>
<dbReference type="SUPFAM" id="SSF75217">
    <property type="entry name" value="alpha/beta knot"/>
    <property type="match status" value="1"/>
</dbReference>
<comment type="caution">
    <text evidence="9">The sequence shown here is derived from an EMBL/GenBank/DDBJ whole genome shotgun (WGS) entry which is preliminary data.</text>
</comment>
<dbReference type="InterPro" id="IPR001537">
    <property type="entry name" value="SpoU_MeTrfase"/>
</dbReference>
<comment type="similarity">
    <text evidence="6">Belongs to the class IV-like SAM-binding methyltransferase superfamily. RNA methyltransferase TrmH family. TrmL subfamily.</text>
</comment>
<keyword evidence="10" id="KW-1185">Reference proteome</keyword>
<sequence length="156" mass="17194">MFHIVLVEPEIPPNTGNVIRLAANAGAWLHLVRPLGFELEDSKLRRAGLDYHEWVDVQVHDNLQQALQATGAGAQRCYAMTTRASTLLGAARFQPGDVFVFGRETAGLSAAQLELFAPPQRLRLPMRPNQRSLNLSNAVAVTVYEAWRQAGYEGSV</sequence>
<dbReference type="EC" id="2.1.1.207" evidence="6"/>
<dbReference type="Proteomes" id="UP000214603">
    <property type="component" value="Unassembled WGS sequence"/>
</dbReference>
<dbReference type="InterPro" id="IPR029026">
    <property type="entry name" value="tRNA_m1G_MTases_N"/>
</dbReference>
<evidence type="ECO:0000256" key="7">
    <source>
        <dbReference type="PIRSR" id="PIRSR029256-1"/>
    </source>
</evidence>
<gene>
    <name evidence="6" type="primary">trmL</name>
    <name evidence="9" type="ORF">CEY11_14265</name>
</gene>
<keyword evidence="3 6" id="KW-0808">Transferase</keyword>
<dbReference type="GO" id="GO:0002131">
    <property type="term" value="P:wobble position cytosine ribose methylation"/>
    <property type="evidence" value="ECO:0007669"/>
    <property type="project" value="TreeGrafter"/>
</dbReference>
<dbReference type="PANTHER" id="PTHR42971">
    <property type="entry name" value="TRNA (CYTIDINE(34)-2'-O)-METHYLTRANSFERASE"/>
    <property type="match status" value="1"/>
</dbReference>
<feature type="binding site" evidence="6 7">
    <location>
        <position position="124"/>
    </location>
    <ligand>
        <name>S-adenosyl-L-methionine</name>
        <dbReference type="ChEBI" id="CHEBI:59789"/>
    </ligand>
</feature>
<reference evidence="10" key="1">
    <citation type="submission" date="2017-06" db="EMBL/GenBank/DDBJ databases">
        <title>Herbaspirillum phytohormonus sp. nov., isolated from the root nodule of Robinia pseudoacacia in lead-zinc mine.</title>
        <authorList>
            <person name="Fan M."/>
            <person name="Lin Y."/>
        </authorList>
    </citation>
    <scope>NUCLEOTIDE SEQUENCE [LARGE SCALE GENOMIC DNA]</scope>
    <source>
        <strain evidence="10">SC-089</strain>
    </source>
</reference>
<dbReference type="Pfam" id="PF00588">
    <property type="entry name" value="SpoU_methylase"/>
    <property type="match status" value="1"/>
</dbReference>
<evidence type="ECO:0000256" key="6">
    <source>
        <dbReference type="HAMAP-Rule" id="MF_01885"/>
    </source>
</evidence>
<feature type="binding site" evidence="6 7">
    <location>
        <position position="102"/>
    </location>
    <ligand>
        <name>S-adenosyl-L-methionine</name>
        <dbReference type="ChEBI" id="CHEBI:59789"/>
    </ligand>
</feature>
<evidence type="ECO:0000256" key="4">
    <source>
        <dbReference type="ARBA" id="ARBA00022691"/>
    </source>
</evidence>
<dbReference type="OrthoDB" id="9789043at2"/>
<dbReference type="Gene3D" id="3.40.1280.10">
    <property type="match status" value="1"/>
</dbReference>
<comment type="catalytic activity">
    <reaction evidence="6">
        <text>5-carboxymethylaminomethyluridine(34) in tRNA(Leu) + S-adenosyl-L-methionine = 5-carboxymethylaminomethyl-2'-O-methyluridine(34) in tRNA(Leu) + S-adenosyl-L-homocysteine + H(+)</text>
        <dbReference type="Rhea" id="RHEA:43088"/>
        <dbReference type="Rhea" id="RHEA-COMP:10333"/>
        <dbReference type="Rhea" id="RHEA-COMP:10334"/>
        <dbReference type="ChEBI" id="CHEBI:15378"/>
        <dbReference type="ChEBI" id="CHEBI:57856"/>
        <dbReference type="ChEBI" id="CHEBI:59789"/>
        <dbReference type="ChEBI" id="CHEBI:74508"/>
        <dbReference type="ChEBI" id="CHEBI:74511"/>
        <dbReference type="EC" id="2.1.1.207"/>
    </reaction>
</comment>
<evidence type="ECO:0000259" key="8">
    <source>
        <dbReference type="Pfam" id="PF00588"/>
    </source>
</evidence>
<dbReference type="CDD" id="cd18094">
    <property type="entry name" value="SpoU-like_TrmL"/>
    <property type="match status" value="1"/>
</dbReference>
<dbReference type="InterPro" id="IPR016914">
    <property type="entry name" value="TrmL"/>
</dbReference>
<feature type="binding site" evidence="6 7">
    <location>
        <position position="132"/>
    </location>
    <ligand>
        <name>S-adenosyl-L-methionine</name>
        <dbReference type="ChEBI" id="CHEBI:59789"/>
    </ligand>
</feature>
<evidence type="ECO:0000256" key="3">
    <source>
        <dbReference type="ARBA" id="ARBA00022679"/>
    </source>
</evidence>
<evidence type="ECO:0000313" key="9">
    <source>
        <dbReference type="EMBL" id="OWT58169.1"/>
    </source>
</evidence>
<keyword evidence="1 6" id="KW-0963">Cytoplasm</keyword>